<evidence type="ECO:0000256" key="5">
    <source>
        <dbReference type="ARBA" id="ARBA00023136"/>
    </source>
</evidence>
<dbReference type="SMART" id="SM00369">
    <property type="entry name" value="LRR_TYP"/>
    <property type="match status" value="3"/>
</dbReference>
<dbReference type="Proteomes" id="UP001141552">
    <property type="component" value="Unassembled WGS sequence"/>
</dbReference>
<dbReference type="PANTHER" id="PTHR48004:SF42">
    <property type="entry name" value="PROTEIN TOO MANY MOUTHS-RELATED"/>
    <property type="match status" value="1"/>
</dbReference>
<dbReference type="InterPro" id="IPR001611">
    <property type="entry name" value="Leu-rich_rpt"/>
</dbReference>
<dbReference type="OrthoDB" id="676979at2759"/>
<evidence type="ECO:0000256" key="4">
    <source>
        <dbReference type="ARBA" id="ARBA00022737"/>
    </source>
</evidence>
<dbReference type="InterPro" id="IPR052941">
    <property type="entry name" value="StomDev_PlantInt_Reg"/>
</dbReference>
<proteinExistence type="predicted"/>
<dbReference type="GO" id="GO:0016020">
    <property type="term" value="C:membrane"/>
    <property type="evidence" value="ECO:0007669"/>
    <property type="project" value="UniProtKB-SubCell"/>
</dbReference>
<dbReference type="EMBL" id="JAKUCV010004417">
    <property type="protein sequence ID" value="KAJ4835443.1"/>
    <property type="molecule type" value="Genomic_DNA"/>
</dbReference>
<accession>A0A9Q0FPN7</accession>
<keyword evidence="4" id="KW-0677">Repeat</keyword>
<comment type="subcellular location">
    <subcellularLocation>
        <location evidence="1">Membrane</location>
    </subcellularLocation>
</comment>
<dbReference type="InterPro" id="IPR003591">
    <property type="entry name" value="Leu-rich_rpt_typical-subtyp"/>
</dbReference>
<evidence type="ECO:0008006" key="9">
    <source>
        <dbReference type="Google" id="ProtNLM"/>
    </source>
</evidence>
<evidence type="ECO:0000256" key="6">
    <source>
        <dbReference type="ARBA" id="ARBA00023180"/>
    </source>
</evidence>
<dbReference type="PANTHER" id="PTHR48004">
    <property type="entry name" value="OS01G0149700 PROTEIN"/>
    <property type="match status" value="1"/>
</dbReference>
<keyword evidence="6" id="KW-0325">Glycoprotein</keyword>
<evidence type="ECO:0000313" key="8">
    <source>
        <dbReference type="Proteomes" id="UP001141552"/>
    </source>
</evidence>
<sequence>MSSTVPNDILANSSSLVSLSLVDCNLQGEFPFTQIFQLPKLEVLLLDFNPNLTGHLPEFHYGTPLRTLSVYDCNFSGHIPSSLQNLRQLVYLDLRSNELQGMLPRTLSELRNLEVLDLSENKLSGPVELDIFLELQKLYELDLSGNFLSLNAKTNLNATFPKFKFLNLESCNLRGTLPELLLDQDKLEFLDLGNNSIHGQIPPSICNLTTLGVLSLGSNHLSGILPSCLGSLSANLFALEISNNNLGGMLPSSL</sequence>
<gene>
    <name evidence="7" type="ORF">Tsubulata_031663</name>
</gene>
<dbReference type="InterPro" id="IPR032675">
    <property type="entry name" value="LRR_dom_sf"/>
</dbReference>
<dbReference type="FunFam" id="3.80.10.10:FF:000041">
    <property type="entry name" value="LRR receptor-like serine/threonine-protein kinase ERECTA"/>
    <property type="match status" value="1"/>
</dbReference>
<protein>
    <recommendedName>
        <fullName evidence="9">Leucine-rich repeat-containing N-terminal plant-type domain-containing protein</fullName>
    </recommendedName>
</protein>
<keyword evidence="2" id="KW-0433">Leucine-rich repeat</keyword>
<dbReference type="Gene3D" id="3.80.10.10">
    <property type="entry name" value="Ribonuclease Inhibitor"/>
    <property type="match status" value="1"/>
</dbReference>
<reference evidence="7" key="2">
    <citation type="journal article" date="2023" name="Plants (Basel)">
        <title>Annotation of the Turnera subulata (Passifloraceae) Draft Genome Reveals the S-Locus Evolved after the Divergence of Turneroideae from Passifloroideae in a Stepwise Manner.</title>
        <authorList>
            <person name="Henning P.M."/>
            <person name="Roalson E.H."/>
            <person name="Mir W."/>
            <person name="McCubbin A.G."/>
            <person name="Shore J.S."/>
        </authorList>
    </citation>
    <scope>NUCLEOTIDE SEQUENCE</scope>
    <source>
        <strain evidence="7">F60SS</strain>
    </source>
</reference>
<organism evidence="7 8">
    <name type="scientific">Turnera subulata</name>
    <dbReference type="NCBI Taxonomy" id="218843"/>
    <lineage>
        <taxon>Eukaryota</taxon>
        <taxon>Viridiplantae</taxon>
        <taxon>Streptophyta</taxon>
        <taxon>Embryophyta</taxon>
        <taxon>Tracheophyta</taxon>
        <taxon>Spermatophyta</taxon>
        <taxon>Magnoliopsida</taxon>
        <taxon>eudicotyledons</taxon>
        <taxon>Gunneridae</taxon>
        <taxon>Pentapetalae</taxon>
        <taxon>rosids</taxon>
        <taxon>fabids</taxon>
        <taxon>Malpighiales</taxon>
        <taxon>Passifloraceae</taxon>
        <taxon>Turnera</taxon>
    </lineage>
</organism>
<dbReference type="AlphaFoldDB" id="A0A9Q0FPN7"/>
<name>A0A9Q0FPN7_9ROSI</name>
<keyword evidence="3" id="KW-0732">Signal</keyword>
<keyword evidence="5" id="KW-0472">Membrane</keyword>
<dbReference type="SUPFAM" id="SSF52058">
    <property type="entry name" value="L domain-like"/>
    <property type="match status" value="1"/>
</dbReference>
<dbReference type="Pfam" id="PF00560">
    <property type="entry name" value="LRR_1"/>
    <property type="match status" value="2"/>
</dbReference>
<evidence type="ECO:0000256" key="3">
    <source>
        <dbReference type="ARBA" id="ARBA00022729"/>
    </source>
</evidence>
<reference evidence="7" key="1">
    <citation type="submission" date="2022-02" db="EMBL/GenBank/DDBJ databases">
        <authorList>
            <person name="Henning P.M."/>
            <person name="McCubbin A.G."/>
            <person name="Shore J.S."/>
        </authorList>
    </citation>
    <scope>NUCLEOTIDE SEQUENCE</scope>
    <source>
        <strain evidence="7">F60SS</strain>
        <tissue evidence="7">Leaves</tissue>
    </source>
</reference>
<comment type="caution">
    <text evidence="7">The sequence shown here is derived from an EMBL/GenBank/DDBJ whole genome shotgun (WGS) entry which is preliminary data.</text>
</comment>
<evidence type="ECO:0000256" key="2">
    <source>
        <dbReference type="ARBA" id="ARBA00022614"/>
    </source>
</evidence>
<evidence type="ECO:0000256" key="1">
    <source>
        <dbReference type="ARBA" id="ARBA00004370"/>
    </source>
</evidence>
<evidence type="ECO:0000313" key="7">
    <source>
        <dbReference type="EMBL" id="KAJ4835443.1"/>
    </source>
</evidence>
<dbReference type="PRINTS" id="PR00019">
    <property type="entry name" value="LEURICHRPT"/>
</dbReference>
<dbReference type="Pfam" id="PF13855">
    <property type="entry name" value="LRR_8"/>
    <property type="match status" value="1"/>
</dbReference>
<keyword evidence="8" id="KW-1185">Reference proteome</keyword>